<protein>
    <submittedName>
        <fullName evidence="1">Uncharacterized protein</fullName>
    </submittedName>
</protein>
<evidence type="ECO:0000313" key="1">
    <source>
        <dbReference type="EMBL" id="MPD03509.1"/>
    </source>
</evidence>
<proteinExistence type="predicted"/>
<keyword evidence="2" id="KW-1185">Reference proteome</keyword>
<name>A0A5B7KEN3_PORTR</name>
<gene>
    <name evidence="1" type="ORF">E2C01_099150</name>
</gene>
<organism evidence="1 2">
    <name type="scientific">Portunus trituberculatus</name>
    <name type="common">Swimming crab</name>
    <name type="synonym">Neptunus trituberculatus</name>
    <dbReference type="NCBI Taxonomy" id="210409"/>
    <lineage>
        <taxon>Eukaryota</taxon>
        <taxon>Metazoa</taxon>
        <taxon>Ecdysozoa</taxon>
        <taxon>Arthropoda</taxon>
        <taxon>Crustacea</taxon>
        <taxon>Multicrustacea</taxon>
        <taxon>Malacostraca</taxon>
        <taxon>Eumalacostraca</taxon>
        <taxon>Eucarida</taxon>
        <taxon>Decapoda</taxon>
        <taxon>Pleocyemata</taxon>
        <taxon>Brachyura</taxon>
        <taxon>Eubrachyura</taxon>
        <taxon>Portunoidea</taxon>
        <taxon>Portunidae</taxon>
        <taxon>Portuninae</taxon>
        <taxon>Portunus</taxon>
    </lineage>
</organism>
<accession>A0A5B7KEN3</accession>
<sequence length="85" mass="9032">MVWWRCGGEGWCCGKAWWRGSKGWCCGEAHDVRGGVARRGGVVVKGGGTAGIGGVVVRDSVEGRRGVAVLDGLHRSQFYGYGHLV</sequence>
<dbReference type="AlphaFoldDB" id="A0A5B7KEN3"/>
<dbReference type="EMBL" id="VSRR010136411">
    <property type="protein sequence ID" value="MPD03509.1"/>
    <property type="molecule type" value="Genomic_DNA"/>
</dbReference>
<reference evidence="1 2" key="1">
    <citation type="submission" date="2019-05" db="EMBL/GenBank/DDBJ databases">
        <title>Another draft genome of Portunus trituberculatus and its Hox gene families provides insights of decapod evolution.</title>
        <authorList>
            <person name="Jeong J.-H."/>
            <person name="Song I."/>
            <person name="Kim S."/>
            <person name="Choi T."/>
            <person name="Kim D."/>
            <person name="Ryu S."/>
            <person name="Kim W."/>
        </authorList>
    </citation>
    <scope>NUCLEOTIDE SEQUENCE [LARGE SCALE GENOMIC DNA]</scope>
    <source>
        <tissue evidence="1">Muscle</tissue>
    </source>
</reference>
<comment type="caution">
    <text evidence="1">The sequence shown here is derived from an EMBL/GenBank/DDBJ whole genome shotgun (WGS) entry which is preliminary data.</text>
</comment>
<evidence type="ECO:0000313" key="2">
    <source>
        <dbReference type="Proteomes" id="UP000324222"/>
    </source>
</evidence>
<dbReference type="Proteomes" id="UP000324222">
    <property type="component" value="Unassembled WGS sequence"/>
</dbReference>